<feature type="compositionally biased region" description="Low complexity" evidence="1">
    <location>
        <begin position="49"/>
        <end position="62"/>
    </location>
</feature>
<evidence type="ECO:0000313" key="2">
    <source>
        <dbReference type="EMBL" id="EOY49045.1"/>
    </source>
</evidence>
<evidence type="ECO:0000256" key="1">
    <source>
        <dbReference type="SAM" id="MobiDB-lite"/>
    </source>
</evidence>
<gene>
    <name evidence="2" type="ORF">SLI_4335</name>
</gene>
<sequence length="224" mass="21897">MGKGHGWALPGGRRAAGSGGHTLGAAAAAAVHRGPWTGAAPSTPPPAARPRGTRSAGSRCSGPPRPGTPGRPGRRAPSGVRPARRRAAGPPDGQGSSRSAVCGAVTRPPSAHRRRAGQVDAEVGGEHEGEAAVPLSVRFLLVGGDAGADEAGGGAVEGEVTAVRGVVLREADGGGGAGGAPGSVAWGACTVGSGGRAGAPRTGAHRHRARQGDVRRGAAARRRR</sequence>
<dbReference type="EMBL" id="CM001889">
    <property type="protein sequence ID" value="EOY49045.1"/>
    <property type="molecule type" value="Genomic_DNA"/>
</dbReference>
<dbReference type="AlphaFoldDB" id="A0A7U9HC68"/>
<feature type="region of interest" description="Disordered" evidence="1">
    <location>
        <begin position="194"/>
        <end position="224"/>
    </location>
</feature>
<name>A0A7U9HC68_STRLI</name>
<dbReference type="Proteomes" id="UP000014062">
    <property type="component" value="Chromosome"/>
</dbReference>
<feature type="region of interest" description="Disordered" evidence="1">
    <location>
        <begin position="1"/>
        <end position="129"/>
    </location>
</feature>
<proteinExistence type="predicted"/>
<reference evidence="3" key="1">
    <citation type="journal article" date="2013" name="Genome Biol. Evol.">
        <title>The genome sequence of Streptomyces lividans 66 reveals a novel tRNA-dependent peptide biosynthetic system within a metal-related genomic island.</title>
        <authorList>
            <person name="Cruz-Morales P."/>
            <person name="Vijgenboom E."/>
            <person name="Iruegas-Bocardo F."/>
            <person name="Girard G."/>
            <person name="Yanez-Guerra L.A."/>
            <person name="Ramos-Aboites H.E."/>
            <person name="Pernodet J.L."/>
            <person name="Anne J."/>
            <person name="van Wezel G.P."/>
            <person name="Barona-Gomez F."/>
        </authorList>
    </citation>
    <scope>NUCLEOTIDE SEQUENCE [LARGE SCALE GENOMIC DNA]</scope>
    <source>
        <strain evidence="3">1326</strain>
    </source>
</reference>
<protein>
    <submittedName>
        <fullName evidence="2">Uncharacterized protein</fullName>
    </submittedName>
</protein>
<evidence type="ECO:0000313" key="3">
    <source>
        <dbReference type="Proteomes" id="UP000014062"/>
    </source>
</evidence>
<accession>A0A7U9HC68</accession>
<organism evidence="2 3">
    <name type="scientific">Streptomyces lividans 1326</name>
    <dbReference type="NCBI Taxonomy" id="1200984"/>
    <lineage>
        <taxon>Bacteria</taxon>
        <taxon>Bacillati</taxon>
        <taxon>Actinomycetota</taxon>
        <taxon>Actinomycetes</taxon>
        <taxon>Kitasatosporales</taxon>
        <taxon>Streptomycetaceae</taxon>
        <taxon>Streptomyces</taxon>
    </lineage>
</organism>